<gene>
    <name evidence="2" type="ORF">CR513_39363</name>
</gene>
<name>A0A371FPC3_MUCPR</name>
<dbReference type="Pfam" id="PF03732">
    <property type="entry name" value="Retrotrans_gag"/>
    <property type="match status" value="1"/>
</dbReference>
<comment type="caution">
    <text evidence="2">The sequence shown here is derived from an EMBL/GenBank/DDBJ whole genome shotgun (WGS) entry which is preliminary data.</text>
</comment>
<proteinExistence type="predicted"/>
<feature type="domain" description="Retrotransposon gag" evidence="1">
    <location>
        <begin position="2"/>
        <end position="88"/>
    </location>
</feature>
<evidence type="ECO:0000313" key="3">
    <source>
        <dbReference type="Proteomes" id="UP000257109"/>
    </source>
</evidence>
<dbReference type="Proteomes" id="UP000257109">
    <property type="component" value="Unassembled WGS sequence"/>
</dbReference>
<evidence type="ECO:0000313" key="2">
    <source>
        <dbReference type="EMBL" id="RDX80111.1"/>
    </source>
</evidence>
<evidence type="ECO:0000259" key="1">
    <source>
        <dbReference type="Pfam" id="PF03732"/>
    </source>
</evidence>
<dbReference type="OrthoDB" id="1740536at2759"/>
<feature type="non-terminal residue" evidence="2">
    <location>
        <position position="1"/>
    </location>
</feature>
<accession>A0A371FPC3</accession>
<protein>
    <recommendedName>
        <fullName evidence="1">Retrotransposon gag domain-containing protein</fullName>
    </recommendedName>
</protein>
<keyword evidence="3" id="KW-1185">Reference proteome</keyword>
<organism evidence="2 3">
    <name type="scientific">Mucuna pruriens</name>
    <name type="common">Velvet bean</name>
    <name type="synonym">Dolichos pruriens</name>
    <dbReference type="NCBI Taxonomy" id="157652"/>
    <lineage>
        <taxon>Eukaryota</taxon>
        <taxon>Viridiplantae</taxon>
        <taxon>Streptophyta</taxon>
        <taxon>Embryophyta</taxon>
        <taxon>Tracheophyta</taxon>
        <taxon>Spermatophyta</taxon>
        <taxon>Magnoliopsida</taxon>
        <taxon>eudicotyledons</taxon>
        <taxon>Gunneridae</taxon>
        <taxon>Pentapetalae</taxon>
        <taxon>rosids</taxon>
        <taxon>fabids</taxon>
        <taxon>Fabales</taxon>
        <taxon>Fabaceae</taxon>
        <taxon>Papilionoideae</taxon>
        <taxon>50 kb inversion clade</taxon>
        <taxon>NPAAA clade</taxon>
        <taxon>indigoferoid/millettioid clade</taxon>
        <taxon>Phaseoleae</taxon>
        <taxon>Mucuna</taxon>
    </lineage>
</organism>
<reference evidence="2" key="1">
    <citation type="submission" date="2018-05" db="EMBL/GenBank/DDBJ databases">
        <title>Draft genome of Mucuna pruriens seed.</title>
        <authorList>
            <person name="Nnadi N.E."/>
            <person name="Vos R."/>
            <person name="Hasami M.H."/>
            <person name="Devisetty U.K."/>
            <person name="Aguiy J.C."/>
        </authorList>
    </citation>
    <scope>NUCLEOTIDE SEQUENCE [LARGE SCALE GENOMIC DNA]</scope>
    <source>
        <strain evidence="2">JCA_2017</strain>
    </source>
</reference>
<dbReference type="EMBL" id="QJKJ01008319">
    <property type="protein sequence ID" value="RDX80111.1"/>
    <property type="molecule type" value="Genomic_DNA"/>
</dbReference>
<sequence length="124" mass="14172">MLRGVTMRWFLGLPSRSIHTFNDSAVAFVSQFATNWVKRLKVANLFNIRQIKSKSLKQYLACFNSATVLVDVLDQKFFVKEFQKGLRTGSFSDSLALRKLVSMGEIRARAKKLIKVEEDLANQL</sequence>
<dbReference type="AlphaFoldDB" id="A0A371FPC3"/>
<dbReference type="InterPro" id="IPR005162">
    <property type="entry name" value="Retrotrans_gag_dom"/>
</dbReference>